<proteinExistence type="predicted"/>
<dbReference type="OrthoDB" id="2404512at2759"/>
<keyword evidence="2" id="KW-1185">Reference proteome</keyword>
<sequence length="564" mass="66902">MNIEKLNRQLLSDNLSFSLKCPWCLKIITAQNFSEEKLAVVYLQNYFTSQEKQYKEKLLAEMQEVIENSPLVIQLREENNALKSFIEGYKLGKEFVKPTQKGQEFEDFVHEKLQEIFSGNDIVENVTHARTSAGTRADILQIVRGGNELEKVVGKIIYEAKNTERWENKDFGVRLFNVPEDPQSKKTLAEKRREFRGKRRLLNRRYCRKEDLKKFFGEIFGNDLLQEFKNFTEKKKTTNLLKYDETKFFNPYVVRCKALNEKIELVELLFILLHIDKNRGYRDFWENLDGNPEEKDKDDKETKTAVQATKKLFEENNYKSVAEMIVKNEKFRHSRYQNLLSPHNHKPEKIKCSNCRKEVKESETKLIKENFSNLALAYCKVCVDKNCKDKIEAKKDYKHFIFSRKFLEEETQKILEKQSEIECYSQFKRKFPYTLRENGKTEIKELSAQEIIKKIIFRQRDFEDGPGPQDKEKRNLRKEKLDDLLKKHSLDFFENCSAIDNLQKYNKERSPASVSFRYMVETIRAFLDGQKYGEFQAGFKKKIEKDLKNKIVGTSNKNEKMWSP</sequence>
<accession>A0A9W4SDY4</accession>
<evidence type="ECO:0000313" key="2">
    <source>
        <dbReference type="Proteomes" id="UP001153678"/>
    </source>
</evidence>
<reference evidence="1" key="1">
    <citation type="submission" date="2022-08" db="EMBL/GenBank/DDBJ databases">
        <authorList>
            <person name="Kallberg Y."/>
            <person name="Tangrot J."/>
            <person name="Rosling A."/>
        </authorList>
    </citation>
    <scope>NUCLEOTIDE SEQUENCE</scope>
    <source>
        <strain evidence="1">Wild A</strain>
    </source>
</reference>
<protein>
    <submittedName>
        <fullName evidence="1">2667_t:CDS:1</fullName>
    </submittedName>
</protein>
<dbReference type="InterPro" id="IPR028629">
    <property type="entry name" value="Cas9"/>
</dbReference>
<dbReference type="NCBIfam" id="TIGR01865">
    <property type="entry name" value="cas_Csn1"/>
    <property type="match status" value="1"/>
</dbReference>
<name>A0A9W4SDY4_9GLOM</name>
<dbReference type="AlphaFoldDB" id="A0A9W4SDY4"/>
<evidence type="ECO:0000313" key="1">
    <source>
        <dbReference type="EMBL" id="CAI2165525.1"/>
    </source>
</evidence>
<dbReference type="GO" id="GO:0004519">
    <property type="term" value="F:endonuclease activity"/>
    <property type="evidence" value="ECO:0007669"/>
    <property type="project" value="InterPro"/>
</dbReference>
<dbReference type="EMBL" id="CAMKVN010000230">
    <property type="protein sequence ID" value="CAI2165525.1"/>
    <property type="molecule type" value="Genomic_DNA"/>
</dbReference>
<organism evidence="1 2">
    <name type="scientific">Funneliformis geosporum</name>
    <dbReference type="NCBI Taxonomy" id="1117311"/>
    <lineage>
        <taxon>Eukaryota</taxon>
        <taxon>Fungi</taxon>
        <taxon>Fungi incertae sedis</taxon>
        <taxon>Mucoromycota</taxon>
        <taxon>Glomeromycotina</taxon>
        <taxon>Glomeromycetes</taxon>
        <taxon>Glomerales</taxon>
        <taxon>Glomeraceae</taxon>
        <taxon>Funneliformis</taxon>
    </lineage>
</organism>
<dbReference type="Proteomes" id="UP001153678">
    <property type="component" value="Unassembled WGS sequence"/>
</dbReference>
<gene>
    <name evidence="1" type="ORF">FWILDA_LOCUS2116</name>
</gene>
<comment type="caution">
    <text evidence="1">The sequence shown here is derived from an EMBL/GenBank/DDBJ whole genome shotgun (WGS) entry which is preliminary data.</text>
</comment>